<proteinExistence type="predicted"/>
<sequence length="255" mass="27820">MKICHCSWRVLATVILLLLSFWSPFSSGQQDEIPVEQFQYKNIVLGVLIDTSSISILDKPGYQADLIAMINATITALNNGTYNPTHTAGTRRLPPINLATPSGSVGNIGGTLNVTKVSTVGLHVMEDIYDILENVPEMGALFTMLNCKDSHYMNTKITSQYGPIVHVAVTEPGCTRLSSTSAITVPLTSSSRNADLLQLLVDVRGEKVLPGWKEAIIINDVEAGDEIIDVFGLGFSTHSEHLTTITQTIYNVRRF</sequence>
<evidence type="ECO:0000256" key="1">
    <source>
        <dbReference type="SAM" id="SignalP"/>
    </source>
</evidence>
<comment type="caution">
    <text evidence="2">The sequence shown here is derived from an EMBL/GenBank/DDBJ whole genome shotgun (WGS) entry which is preliminary data.</text>
</comment>
<organism evidence="2 3">
    <name type="scientific">Folsomia candida</name>
    <name type="common">Springtail</name>
    <dbReference type="NCBI Taxonomy" id="158441"/>
    <lineage>
        <taxon>Eukaryota</taxon>
        <taxon>Metazoa</taxon>
        <taxon>Ecdysozoa</taxon>
        <taxon>Arthropoda</taxon>
        <taxon>Hexapoda</taxon>
        <taxon>Collembola</taxon>
        <taxon>Entomobryomorpha</taxon>
        <taxon>Isotomoidea</taxon>
        <taxon>Isotomidae</taxon>
        <taxon>Proisotominae</taxon>
        <taxon>Folsomia</taxon>
    </lineage>
</organism>
<dbReference type="EMBL" id="LNIX01000014">
    <property type="protein sequence ID" value="OXA47141.1"/>
    <property type="molecule type" value="Genomic_DNA"/>
</dbReference>
<name>A0A226DR29_FOLCA</name>
<reference evidence="2 3" key="1">
    <citation type="submission" date="2015-12" db="EMBL/GenBank/DDBJ databases">
        <title>The genome of Folsomia candida.</title>
        <authorList>
            <person name="Faddeeva A."/>
            <person name="Derks M.F."/>
            <person name="Anvar Y."/>
            <person name="Smit S."/>
            <person name="Van Straalen N."/>
            <person name="Roelofs D."/>
        </authorList>
    </citation>
    <scope>NUCLEOTIDE SEQUENCE [LARGE SCALE GENOMIC DNA]</scope>
    <source>
        <strain evidence="2 3">VU population</strain>
        <tissue evidence="2">Whole body</tissue>
    </source>
</reference>
<dbReference type="Proteomes" id="UP000198287">
    <property type="component" value="Unassembled WGS sequence"/>
</dbReference>
<evidence type="ECO:0000313" key="3">
    <source>
        <dbReference type="Proteomes" id="UP000198287"/>
    </source>
</evidence>
<gene>
    <name evidence="2" type="ORF">Fcan01_18403</name>
</gene>
<evidence type="ECO:0000313" key="2">
    <source>
        <dbReference type="EMBL" id="OXA47141.1"/>
    </source>
</evidence>
<dbReference type="AlphaFoldDB" id="A0A226DR29"/>
<feature type="signal peptide" evidence="1">
    <location>
        <begin position="1"/>
        <end position="28"/>
    </location>
</feature>
<accession>A0A226DR29</accession>
<keyword evidence="1" id="KW-0732">Signal</keyword>
<protein>
    <submittedName>
        <fullName evidence="2">Uncharacterized protein</fullName>
    </submittedName>
</protein>
<feature type="chain" id="PRO_5012172073" evidence="1">
    <location>
        <begin position="29"/>
        <end position="255"/>
    </location>
</feature>
<keyword evidence="3" id="KW-1185">Reference proteome</keyword>